<evidence type="ECO:0000256" key="2">
    <source>
        <dbReference type="ARBA" id="ARBA00022729"/>
    </source>
</evidence>
<name>A0ABP0ZEG2_9ROSI</name>
<dbReference type="EMBL" id="OZ021743">
    <property type="protein sequence ID" value="CAK9330145.1"/>
    <property type="molecule type" value="Genomic_DNA"/>
</dbReference>
<gene>
    <name evidence="5" type="ORF">CITCOLO1_LOCUS22630</name>
</gene>
<dbReference type="InterPro" id="IPR001611">
    <property type="entry name" value="Leu-rich_rpt"/>
</dbReference>
<accession>A0ABP0ZEG2</accession>
<dbReference type="Pfam" id="PF08263">
    <property type="entry name" value="LRRNT_2"/>
    <property type="match status" value="1"/>
</dbReference>
<evidence type="ECO:0000313" key="5">
    <source>
        <dbReference type="EMBL" id="CAK9330145.1"/>
    </source>
</evidence>
<dbReference type="InterPro" id="IPR013210">
    <property type="entry name" value="LRR_N_plant-typ"/>
</dbReference>
<dbReference type="PANTHER" id="PTHR47988">
    <property type="entry name" value="SOMATIC EMBRYOGENESIS RECEPTOR KINASE 1"/>
    <property type="match status" value="1"/>
</dbReference>
<evidence type="ECO:0000313" key="6">
    <source>
        <dbReference type="Proteomes" id="UP001642487"/>
    </source>
</evidence>
<dbReference type="InterPro" id="IPR032675">
    <property type="entry name" value="LRR_dom_sf"/>
</dbReference>
<evidence type="ECO:0000259" key="4">
    <source>
        <dbReference type="Pfam" id="PF08263"/>
    </source>
</evidence>
<dbReference type="Pfam" id="PF00560">
    <property type="entry name" value="LRR_1"/>
    <property type="match status" value="2"/>
</dbReference>
<reference evidence="5 6" key="1">
    <citation type="submission" date="2024-03" db="EMBL/GenBank/DDBJ databases">
        <authorList>
            <person name="Gkanogiannis A."/>
            <person name="Becerra Lopez-Lavalle L."/>
        </authorList>
    </citation>
    <scope>NUCLEOTIDE SEQUENCE [LARGE SCALE GENOMIC DNA]</scope>
</reference>
<dbReference type="Gene3D" id="3.80.10.10">
    <property type="entry name" value="Ribonuclease Inhibitor"/>
    <property type="match status" value="1"/>
</dbReference>
<protein>
    <recommendedName>
        <fullName evidence="4">Leucine-rich repeat-containing N-terminal plant-type domain-containing protein</fullName>
    </recommendedName>
</protein>
<keyword evidence="6" id="KW-1185">Reference proteome</keyword>
<keyword evidence="3" id="KW-0677">Repeat</keyword>
<dbReference type="SUPFAM" id="SSF52058">
    <property type="entry name" value="L domain-like"/>
    <property type="match status" value="1"/>
</dbReference>
<proteinExistence type="predicted"/>
<organism evidence="5 6">
    <name type="scientific">Citrullus colocynthis</name>
    <name type="common">colocynth</name>
    <dbReference type="NCBI Taxonomy" id="252529"/>
    <lineage>
        <taxon>Eukaryota</taxon>
        <taxon>Viridiplantae</taxon>
        <taxon>Streptophyta</taxon>
        <taxon>Embryophyta</taxon>
        <taxon>Tracheophyta</taxon>
        <taxon>Spermatophyta</taxon>
        <taxon>Magnoliopsida</taxon>
        <taxon>eudicotyledons</taxon>
        <taxon>Gunneridae</taxon>
        <taxon>Pentapetalae</taxon>
        <taxon>rosids</taxon>
        <taxon>fabids</taxon>
        <taxon>Cucurbitales</taxon>
        <taxon>Cucurbitaceae</taxon>
        <taxon>Benincaseae</taxon>
        <taxon>Citrullus</taxon>
    </lineage>
</organism>
<keyword evidence="2" id="KW-0732">Signal</keyword>
<keyword evidence="1" id="KW-0433">Leucine-rich repeat</keyword>
<evidence type="ECO:0000256" key="3">
    <source>
        <dbReference type="ARBA" id="ARBA00022737"/>
    </source>
</evidence>
<dbReference type="Proteomes" id="UP001642487">
    <property type="component" value="Chromosome 9"/>
</dbReference>
<evidence type="ECO:0000256" key="1">
    <source>
        <dbReference type="ARBA" id="ARBA00022614"/>
    </source>
</evidence>
<feature type="domain" description="Leucine-rich repeat-containing N-terminal plant-type" evidence="4">
    <location>
        <begin position="52"/>
        <end position="90"/>
    </location>
</feature>
<sequence>MSSGDWLLQEICNLWIQFLKVGGKIFKMGPFIWVFSFILAATLLSHRCFSLTEDGLTLLEIKSTLNDTKDVLSNWNPSDESPCKWTGISCHPEDSRVSSINLPFMQLGGIISPSIGKLSRLQRLALHQNGLHGYIPNELANCSELRALYLRANYLQGGIPSNVGNLSYLTIL</sequence>